<gene>
    <name evidence="2" type="ORF">BXZ70DRAFT_217271</name>
</gene>
<sequence length="222" mass="23692">MVPEVKFTPFGIPYLVEFSNIAFRKRSKSNSSSTVSTADASSRTNPSRLAVPGTSVRAAASTPFLPTRSTVQQNAPTLPLNPDISESEGEGLLIRFASHRHHPYRPLSETRIAALKVRIANAVIAAGMDTPSTDRGKSSPERCISHGRVLTSDLRRPRGVAPAGALFRGTYGQVTSALHAAGLTTTPCHQAGFSNAQRLGAMFVARPTDDGTLELAKLTLWA</sequence>
<dbReference type="Proteomes" id="UP000813824">
    <property type="component" value="Unassembled WGS sequence"/>
</dbReference>
<keyword evidence="3" id="KW-1185">Reference proteome</keyword>
<reference evidence="2" key="1">
    <citation type="journal article" date="2021" name="New Phytol.">
        <title>Evolutionary innovations through gain and loss of genes in the ectomycorrhizal Boletales.</title>
        <authorList>
            <person name="Wu G."/>
            <person name="Miyauchi S."/>
            <person name="Morin E."/>
            <person name="Kuo A."/>
            <person name="Drula E."/>
            <person name="Varga T."/>
            <person name="Kohler A."/>
            <person name="Feng B."/>
            <person name="Cao Y."/>
            <person name="Lipzen A."/>
            <person name="Daum C."/>
            <person name="Hundley H."/>
            <person name="Pangilinan J."/>
            <person name="Johnson J."/>
            <person name="Barry K."/>
            <person name="LaButti K."/>
            <person name="Ng V."/>
            <person name="Ahrendt S."/>
            <person name="Min B."/>
            <person name="Choi I.G."/>
            <person name="Park H."/>
            <person name="Plett J.M."/>
            <person name="Magnuson J."/>
            <person name="Spatafora J.W."/>
            <person name="Nagy L.G."/>
            <person name="Henrissat B."/>
            <person name="Grigoriev I.V."/>
            <person name="Yang Z.L."/>
            <person name="Xu J."/>
            <person name="Martin F.M."/>
        </authorList>
    </citation>
    <scope>NUCLEOTIDE SEQUENCE</scope>
    <source>
        <strain evidence="2">KKN 215</strain>
    </source>
</reference>
<organism evidence="2 3">
    <name type="scientific">Cristinia sonorae</name>
    <dbReference type="NCBI Taxonomy" id="1940300"/>
    <lineage>
        <taxon>Eukaryota</taxon>
        <taxon>Fungi</taxon>
        <taxon>Dikarya</taxon>
        <taxon>Basidiomycota</taxon>
        <taxon>Agaricomycotina</taxon>
        <taxon>Agaricomycetes</taxon>
        <taxon>Agaricomycetidae</taxon>
        <taxon>Agaricales</taxon>
        <taxon>Pleurotineae</taxon>
        <taxon>Stephanosporaceae</taxon>
        <taxon>Cristinia</taxon>
    </lineage>
</organism>
<comment type="caution">
    <text evidence="2">The sequence shown here is derived from an EMBL/GenBank/DDBJ whole genome shotgun (WGS) entry which is preliminary data.</text>
</comment>
<feature type="region of interest" description="Disordered" evidence="1">
    <location>
        <begin position="29"/>
        <end position="84"/>
    </location>
</feature>
<proteinExistence type="predicted"/>
<evidence type="ECO:0000313" key="3">
    <source>
        <dbReference type="Proteomes" id="UP000813824"/>
    </source>
</evidence>
<evidence type="ECO:0000256" key="1">
    <source>
        <dbReference type="SAM" id="MobiDB-lite"/>
    </source>
</evidence>
<dbReference type="EMBL" id="JAEVFJ010000018">
    <property type="protein sequence ID" value="KAH8099777.1"/>
    <property type="molecule type" value="Genomic_DNA"/>
</dbReference>
<dbReference type="OrthoDB" id="3262301at2759"/>
<accession>A0A8K0UM47</accession>
<feature type="compositionally biased region" description="Polar residues" evidence="1">
    <location>
        <begin position="67"/>
        <end position="76"/>
    </location>
</feature>
<feature type="compositionally biased region" description="Low complexity" evidence="1">
    <location>
        <begin position="29"/>
        <end position="44"/>
    </location>
</feature>
<dbReference type="AlphaFoldDB" id="A0A8K0UM47"/>
<evidence type="ECO:0000313" key="2">
    <source>
        <dbReference type="EMBL" id="KAH8099777.1"/>
    </source>
</evidence>
<name>A0A8K0UM47_9AGAR</name>
<protein>
    <submittedName>
        <fullName evidence="2">Uncharacterized protein</fullName>
    </submittedName>
</protein>